<proteinExistence type="predicted"/>
<dbReference type="EMBL" id="LCCA01000043">
    <property type="protein sequence ID" value="KKS20779.1"/>
    <property type="molecule type" value="Genomic_DNA"/>
</dbReference>
<dbReference type="AlphaFoldDB" id="A0A0G0X6U6"/>
<gene>
    <name evidence="1" type="ORF">UU80_C0043G0005</name>
</gene>
<accession>A0A0G0X6U6</accession>
<comment type="caution">
    <text evidence="1">The sequence shown here is derived from an EMBL/GenBank/DDBJ whole genome shotgun (WGS) entry which is preliminary data.</text>
</comment>
<evidence type="ECO:0000313" key="2">
    <source>
        <dbReference type="Proteomes" id="UP000034920"/>
    </source>
</evidence>
<evidence type="ECO:0000313" key="1">
    <source>
        <dbReference type="EMBL" id="KKS20779.1"/>
    </source>
</evidence>
<sequence>MLVEPLTSRLYPGAVVPIPILEFCVSKFNNPLAKLRAVIELGKANVDAAPAVKFNAPAELSTRVPDVVVWSVRFESVVPIVRQSLCWRVSRMRLR</sequence>
<protein>
    <submittedName>
        <fullName evidence="1">Uncharacterized protein</fullName>
    </submittedName>
</protein>
<reference evidence="1 2" key="1">
    <citation type="journal article" date="2015" name="Nature">
        <title>rRNA introns, odd ribosomes, and small enigmatic genomes across a large radiation of phyla.</title>
        <authorList>
            <person name="Brown C.T."/>
            <person name="Hug L.A."/>
            <person name="Thomas B.C."/>
            <person name="Sharon I."/>
            <person name="Castelle C.J."/>
            <person name="Singh A."/>
            <person name="Wilkins M.J."/>
            <person name="Williams K.H."/>
            <person name="Banfield J.F."/>
        </authorList>
    </citation>
    <scope>NUCLEOTIDE SEQUENCE [LARGE SCALE GENOMIC DNA]</scope>
</reference>
<dbReference type="Proteomes" id="UP000034920">
    <property type="component" value="Unassembled WGS sequence"/>
</dbReference>
<organism evidence="1 2">
    <name type="scientific">candidate division WWE3 bacterium GW2011_GWA1_41_8</name>
    <dbReference type="NCBI Taxonomy" id="1619103"/>
    <lineage>
        <taxon>Bacteria</taxon>
        <taxon>Katanobacteria</taxon>
    </lineage>
</organism>
<name>A0A0G0X6U6_UNCKA</name>